<dbReference type="InterPro" id="IPR029058">
    <property type="entry name" value="AB_hydrolase_fold"/>
</dbReference>
<sequence length="331" mass="36467">MKNPILKLLFLLVSGLLFSQEYKPLTLKEAGKRLLPQFAIAVYTPITEITLDEIKKQRKENADKPWPELKNKDSVEVTQSKIPGMDPKDPEIPVTIYKPKNAKNLPVFLWFHGGGFIFGTPKWDHQRCADYAVKGHMVVISVDYRLAPENPFPAGLHDAYAALKWAYEYANSIGGNPALIAVGGSSAGAGLSGSLAQFARDKKGPKIGLEILEILPGDFRTDYPSAIELKRVPGLKSEDFPIMESLYIGKNGNPKEKYVLPGNISDVSNLPPTVVFVAGTDPLRDSGIAYADRLIKAGNFTELHVYAGYAHGMPLPGSTDIIFRMVRQFLK</sequence>
<proteinExistence type="predicted"/>
<evidence type="ECO:0000256" key="1">
    <source>
        <dbReference type="ARBA" id="ARBA00022801"/>
    </source>
</evidence>
<evidence type="ECO:0000259" key="2">
    <source>
        <dbReference type="Pfam" id="PF07859"/>
    </source>
</evidence>
<dbReference type="InterPro" id="IPR013094">
    <property type="entry name" value="AB_hydrolase_3"/>
</dbReference>
<dbReference type="SUPFAM" id="SSF53474">
    <property type="entry name" value="alpha/beta-Hydrolases"/>
    <property type="match status" value="1"/>
</dbReference>
<dbReference type="Pfam" id="PF07859">
    <property type="entry name" value="Abhydrolase_3"/>
    <property type="match status" value="1"/>
</dbReference>
<dbReference type="PANTHER" id="PTHR48081">
    <property type="entry name" value="AB HYDROLASE SUPERFAMILY PROTEIN C4A8.06C"/>
    <property type="match status" value="1"/>
</dbReference>
<accession>A0ABU0TIR2</accession>
<dbReference type="RefSeq" id="WP_307449996.1">
    <property type="nucleotide sequence ID" value="NZ_JAUTAL010000001.1"/>
</dbReference>
<dbReference type="EMBL" id="JAUTAL010000001">
    <property type="protein sequence ID" value="MDQ1096876.1"/>
    <property type="molecule type" value="Genomic_DNA"/>
</dbReference>
<evidence type="ECO:0000313" key="3">
    <source>
        <dbReference type="EMBL" id="MDQ1096876.1"/>
    </source>
</evidence>
<comment type="caution">
    <text evidence="3">The sequence shown here is derived from an EMBL/GenBank/DDBJ whole genome shotgun (WGS) entry which is preliminary data.</text>
</comment>
<organism evidence="3 4">
    <name type="scientific">Chryseobacterium camelliae</name>
    <dbReference type="NCBI Taxonomy" id="1265445"/>
    <lineage>
        <taxon>Bacteria</taxon>
        <taxon>Pseudomonadati</taxon>
        <taxon>Bacteroidota</taxon>
        <taxon>Flavobacteriia</taxon>
        <taxon>Flavobacteriales</taxon>
        <taxon>Weeksellaceae</taxon>
        <taxon>Chryseobacterium group</taxon>
        <taxon>Chryseobacterium</taxon>
    </lineage>
</organism>
<keyword evidence="4" id="KW-1185">Reference proteome</keyword>
<name>A0ABU0TIR2_9FLAO</name>
<dbReference type="PANTHER" id="PTHR48081:SF8">
    <property type="entry name" value="ALPHA_BETA HYDROLASE FOLD-3 DOMAIN-CONTAINING PROTEIN-RELATED"/>
    <property type="match status" value="1"/>
</dbReference>
<gene>
    <name evidence="3" type="ORF">QE404_002023</name>
</gene>
<reference evidence="3 4" key="1">
    <citation type="submission" date="2023-07" db="EMBL/GenBank/DDBJ databases">
        <title>Functional and genomic diversity of the sorghum phyllosphere microbiome.</title>
        <authorList>
            <person name="Shade A."/>
        </authorList>
    </citation>
    <scope>NUCLEOTIDE SEQUENCE [LARGE SCALE GENOMIC DNA]</scope>
    <source>
        <strain evidence="3 4">SORGH_AS_1064</strain>
    </source>
</reference>
<dbReference type="Proteomes" id="UP001225072">
    <property type="component" value="Unassembled WGS sequence"/>
</dbReference>
<protein>
    <submittedName>
        <fullName evidence="3">Acetyl esterase</fullName>
        <ecNumber evidence="3">3.1.1.-</ecNumber>
    </submittedName>
</protein>
<dbReference type="GO" id="GO:0016787">
    <property type="term" value="F:hydrolase activity"/>
    <property type="evidence" value="ECO:0007669"/>
    <property type="project" value="UniProtKB-KW"/>
</dbReference>
<dbReference type="Gene3D" id="3.40.50.1820">
    <property type="entry name" value="alpha/beta hydrolase"/>
    <property type="match status" value="1"/>
</dbReference>
<dbReference type="InterPro" id="IPR050300">
    <property type="entry name" value="GDXG_lipolytic_enzyme"/>
</dbReference>
<keyword evidence="1 3" id="KW-0378">Hydrolase</keyword>
<evidence type="ECO:0000313" key="4">
    <source>
        <dbReference type="Proteomes" id="UP001225072"/>
    </source>
</evidence>
<dbReference type="EC" id="3.1.1.-" evidence="3"/>
<feature type="domain" description="Alpha/beta hydrolase fold-3" evidence="2">
    <location>
        <begin position="109"/>
        <end position="313"/>
    </location>
</feature>